<comment type="caution">
    <text evidence="1">The sequence shown here is derived from an EMBL/GenBank/DDBJ whole genome shotgun (WGS) entry which is preliminary data.</text>
</comment>
<dbReference type="Proteomes" id="UP000286271">
    <property type="component" value="Unassembled WGS sequence"/>
</dbReference>
<dbReference type="EMBL" id="QSKW01000002">
    <property type="protein sequence ID" value="RHE99974.1"/>
    <property type="molecule type" value="Genomic_DNA"/>
</dbReference>
<evidence type="ECO:0000313" key="1">
    <source>
        <dbReference type="EMBL" id="RHE99974.1"/>
    </source>
</evidence>
<gene>
    <name evidence="1" type="ORF">DW707_01860</name>
</gene>
<dbReference type="AlphaFoldDB" id="A0A3R6J696"/>
<organism evidence="1 2">
    <name type="scientific">Roseburia inulinivorans</name>
    <dbReference type="NCBI Taxonomy" id="360807"/>
    <lineage>
        <taxon>Bacteria</taxon>
        <taxon>Bacillati</taxon>
        <taxon>Bacillota</taxon>
        <taxon>Clostridia</taxon>
        <taxon>Lachnospirales</taxon>
        <taxon>Lachnospiraceae</taxon>
        <taxon>Roseburia</taxon>
    </lineage>
</organism>
<name>A0A3R6J696_9FIRM</name>
<sequence length="60" mass="7112">MPLTSQNFICNEKEKRYKRNIMFLFAGHSDKPLKSLISIAHKENNICLYRFSFIYAVNDL</sequence>
<proteinExistence type="predicted"/>
<evidence type="ECO:0000313" key="2">
    <source>
        <dbReference type="Proteomes" id="UP000286271"/>
    </source>
</evidence>
<accession>A0A3R6J696</accession>
<protein>
    <submittedName>
        <fullName evidence="1">Uncharacterized protein</fullName>
    </submittedName>
</protein>
<reference evidence="1 2" key="1">
    <citation type="submission" date="2018-08" db="EMBL/GenBank/DDBJ databases">
        <title>A genome reference for cultivated species of the human gut microbiota.</title>
        <authorList>
            <person name="Zou Y."/>
            <person name="Xue W."/>
            <person name="Luo G."/>
        </authorList>
    </citation>
    <scope>NUCLEOTIDE SEQUENCE [LARGE SCALE GENOMIC DNA]</scope>
    <source>
        <strain evidence="1 2">AM27-11</strain>
    </source>
</reference>